<evidence type="ECO:0000259" key="6">
    <source>
        <dbReference type="Pfam" id="PF02852"/>
    </source>
</evidence>
<dbReference type="PANTHER" id="PTHR43014">
    <property type="entry name" value="MERCURIC REDUCTASE"/>
    <property type="match status" value="1"/>
</dbReference>
<dbReference type="InterPro" id="IPR016156">
    <property type="entry name" value="FAD/NAD-linked_Rdtase_dimer_sf"/>
</dbReference>
<feature type="disulfide bond" description="Redox-active" evidence="5">
    <location>
        <begin position="59"/>
        <end position="64"/>
    </location>
</feature>
<dbReference type="PIRSF" id="PIRSF000350">
    <property type="entry name" value="Mercury_reductase_MerA"/>
    <property type="match status" value="1"/>
</dbReference>
<dbReference type="InterPro" id="IPR036188">
    <property type="entry name" value="FAD/NAD-bd_sf"/>
</dbReference>
<proteinExistence type="inferred from homology"/>
<evidence type="ECO:0000256" key="3">
    <source>
        <dbReference type="ARBA" id="ARBA00022827"/>
    </source>
</evidence>
<evidence type="ECO:0000313" key="8">
    <source>
        <dbReference type="EMBL" id="ANH39410.1"/>
    </source>
</evidence>
<organism evidence="8 9">
    <name type="scientific">Nocardioides dokdonensis FR1436</name>
    <dbReference type="NCBI Taxonomy" id="1300347"/>
    <lineage>
        <taxon>Bacteria</taxon>
        <taxon>Bacillati</taxon>
        <taxon>Actinomycetota</taxon>
        <taxon>Actinomycetes</taxon>
        <taxon>Propionibacteriales</taxon>
        <taxon>Nocardioidaceae</taxon>
        <taxon>Nocardioides</taxon>
    </lineage>
</organism>
<name>A0A1A9GP24_9ACTN</name>
<dbReference type="Pfam" id="PF07992">
    <property type="entry name" value="Pyr_redox_2"/>
    <property type="match status" value="1"/>
</dbReference>
<dbReference type="Pfam" id="PF02852">
    <property type="entry name" value="Pyr_redox_dim"/>
    <property type="match status" value="1"/>
</dbReference>
<dbReference type="RefSeq" id="WP_068111288.1">
    <property type="nucleotide sequence ID" value="NZ_CP015079.1"/>
</dbReference>
<gene>
    <name evidence="8" type="primary">lpd</name>
    <name evidence="8" type="ORF">I601_2999</name>
</gene>
<dbReference type="PRINTS" id="PR00411">
    <property type="entry name" value="PNDRDTASEI"/>
</dbReference>
<keyword evidence="3 4" id="KW-0274">FAD</keyword>
<dbReference type="AlphaFoldDB" id="A0A1A9GP24"/>
<dbReference type="InterPro" id="IPR004099">
    <property type="entry name" value="Pyr_nucl-diS_OxRdtase_dimer"/>
</dbReference>
<feature type="binding site" evidence="4">
    <location>
        <position position="68"/>
    </location>
    <ligand>
        <name>FAD</name>
        <dbReference type="ChEBI" id="CHEBI:57692"/>
    </ligand>
</feature>
<evidence type="ECO:0000256" key="4">
    <source>
        <dbReference type="PIRSR" id="PIRSR000350-3"/>
    </source>
</evidence>
<dbReference type="GO" id="GO:0000166">
    <property type="term" value="F:nucleotide binding"/>
    <property type="evidence" value="ECO:0007669"/>
    <property type="project" value="UniProtKB-KW"/>
</dbReference>
<dbReference type="STRING" id="1300347.I601_2999"/>
<dbReference type="SUPFAM" id="SSF51905">
    <property type="entry name" value="FAD/NAD(P)-binding domain"/>
    <property type="match status" value="1"/>
</dbReference>
<dbReference type="InterPro" id="IPR023753">
    <property type="entry name" value="FAD/NAD-binding_dom"/>
</dbReference>
<dbReference type="InterPro" id="IPR001100">
    <property type="entry name" value="Pyr_nuc-diS_OxRdtase"/>
</dbReference>
<dbReference type="GO" id="GO:0004148">
    <property type="term" value="F:dihydrolipoyl dehydrogenase (NADH) activity"/>
    <property type="evidence" value="ECO:0007669"/>
    <property type="project" value="UniProtKB-EC"/>
</dbReference>
<dbReference type="OrthoDB" id="4763248at2"/>
<keyword evidence="2" id="KW-0285">Flavoprotein</keyword>
<feature type="binding site" evidence="4">
    <location>
        <position position="325"/>
    </location>
    <ligand>
        <name>FAD</name>
        <dbReference type="ChEBI" id="CHEBI:57692"/>
    </ligand>
</feature>
<dbReference type="EC" id="1.8.1.4" evidence="8"/>
<keyword evidence="4" id="KW-0520">NAD</keyword>
<dbReference type="Proteomes" id="UP000077868">
    <property type="component" value="Chromosome"/>
</dbReference>
<dbReference type="Gene3D" id="3.30.390.30">
    <property type="match status" value="1"/>
</dbReference>
<dbReference type="PATRIC" id="fig|1300347.3.peg.2997"/>
<keyword evidence="4" id="KW-0547">Nucleotide-binding</keyword>
<feature type="domain" description="Pyridine nucleotide-disulphide oxidoreductase dimerisation" evidence="6">
    <location>
        <begin position="360"/>
        <end position="469"/>
    </location>
</feature>
<feature type="binding site" evidence="4">
    <location>
        <begin position="199"/>
        <end position="206"/>
    </location>
    <ligand>
        <name>NAD(+)</name>
        <dbReference type="ChEBI" id="CHEBI:57540"/>
    </ligand>
</feature>
<feature type="domain" description="FAD/NAD(P)-binding" evidence="7">
    <location>
        <begin position="23"/>
        <end position="340"/>
    </location>
</feature>
<dbReference type="SUPFAM" id="SSF55424">
    <property type="entry name" value="FAD/NAD-linked reductases, dimerisation (C-terminal) domain"/>
    <property type="match status" value="1"/>
</dbReference>
<dbReference type="Gene3D" id="3.50.50.60">
    <property type="entry name" value="FAD/NAD(P)-binding domain"/>
    <property type="match status" value="2"/>
</dbReference>
<evidence type="ECO:0000256" key="5">
    <source>
        <dbReference type="PIRSR" id="PIRSR000350-4"/>
    </source>
</evidence>
<evidence type="ECO:0000256" key="2">
    <source>
        <dbReference type="ARBA" id="ARBA00022630"/>
    </source>
</evidence>
<evidence type="ECO:0000256" key="1">
    <source>
        <dbReference type="ARBA" id="ARBA00007532"/>
    </source>
</evidence>
<evidence type="ECO:0000259" key="7">
    <source>
        <dbReference type="Pfam" id="PF07992"/>
    </source>
</evidence>
<dbReference type="KEGG" id="ndk:I601_2999"/>
<evidence type="ECO:0000313" key="9">
    <source>
        <dbReference type="Proteomes" id="UP000077868"/>
    </source>
</evidence>
<dbReference type="PRINTS" id="PR00368">
    <property type="entry name" value="FADPNR"/>
</dbReference>
<comment type="cofactor">
    <cofactor evidence="4">
        <name>FAD</name>
        <dbReference type="ChEBI" id="CHEBI:57692"/>
    </cofactor>
    <text evidence="4">Binds 1 FAD per subunit.</text>
</comment>
<accession>A0A1A9GP24</accession>
<feature type="binding site" evidence="4">
    <location>
        <position position="222"/>
    </location>
    <ligand>
        <name>NAD(+)</name>
        <dbReference type="ChEBI" id="CHEBI:57540"/>
    </ligand>
</feature>
<feature type="binding site" evidence="4">
    <location>
        <position position="286"/>
    </location>
    <ligand>
        <name>NAD(+)</name>
        <dbReference type="ChEBI" id="CHEBI:57540"/>
    </ligand>
</feature>
<keyword evidence="8" id="KW-0560">Oxidoreductase</keyword>
<sequence length="477" mass="49950">MDQPTDQQPTDQHSTHQQSTDVDLVVIGLGPGAESLVTGAAEAGLRVVAVDKHLVGGECPYYGCVPSKMMLRAAHTLAEAGRVGALAGEAQVAPSWAPVAQRISEEATSGWDDAIAVQRLVDAGVTFHHGIGRLTDTGRVSVELPDGTWRHYEASRGVVLNPGTRPAVLPIDGLASTPYWTNREAVQATSLPGSMIVIGGGPIGAEMAQVFSRFGVRVTLLEVAPRILGPSEPEAAAILEKVFVDEGMRVMTGVEITSVSHSDAGFEVSLGSGDSLQADRLLVAAGRTPNLDDIGLETVGLDPSARTVEVDERMRAGDRLWVIGDVTGKGAFTHVAMYQAAIALRDLTGQDGAPARYHAVPHVTFTDPEVGGVGLTEQQARDAGLQVRVGSAPMETSSRGWLHGPGGSGLVKVVEDVDRGVLVGATAMGPSGGEVLGFLAVAVHAEVPVATLRTMIYAYPTFHRTIETALDHLEEGQ</sequence>
<feature type="binding site" evidence="4">
    <location>
        <position position="132"/>
    </location>
    <ligand>
        <name>FAD</name>
        <dbReference type="ChEBI" id="CHEBI:57692"/>
    </ligand>
</feature>
<dbReference type="EMBL" id="CP015079">
    <property type="protein sequence ID" value="ANH39410.1"/>
    <property type="molecule type" value="Genomic_DNA"/>
</dbReference>
<comment type="similarity">
    <text evidence="1">Belongs to the class-I pyridine nucleotide-disulfide oxidoreductase family.</text>
</comment>
<protein>
    <submittedName>
        <fullName evidence="8">Dihydrolipoyl dehydrogenase</fullName>
        <ecNumber evidence="8">1.8.1.4</ecNumber>
    </submittedName>
</protein>
<reference evidence="8 9" key="1">
    <citation type="submission" date="2016-03" db="EMBL/GenBank/DDBJ databases">
        <title>Complete genome sequence of a soil Actinobacterium, Nocardioides dokdonensis FR1436.</title>
        <authorList>
            <person name="Kwon S.-K."/>
            <person name="Kim K."/>
            <person name="Kim J.F."/>
        </authorList>
    </citation>
    <scope>NUCLEOTIDE SEQUENCE [LARGE SCALE GENOMIC DNA]</scope>
    <source>
        <strain evidence="8 9">FR1436</strain>
    </source>
</reference>
<keyword evidence="9" id="KW-1185">Reference proteome</keyword>